<keyword evidence="1" id="KW-0732">Signal</keyword>
<evidence type="ECO:0000256" key="1">
    <source>
        <dbReference type="SAM" id="SignalP"/>
    </source>
</evidence>
<dbReference type="RefSeq" id="WP_053100757.1">
    <property type="nucleotide sequence ID" value="NZ_CP012365.1"/>
</dbReference>
<sequence>MKKISILSWLCSVLALNACAEPVPEHDLHLAWIDVVSAPGVRVAAMRLNNQILRDARYFQVAPGAQRLTVRISYDRGGQGMDSQRRCDAVLEYDGFMAGERYQIKARANGWFVSAWLEDAAGQRLKNFNKAECGK</sequence>
<dbReference type="EMBL" id="CP012365">
    <property type="protein sequence ID" value="AKX59590.1"/>
    <property type="molecule type" value="Genomic_DNA"/>
</dbReference>
<proteinExistence type="predicted"/>
<keyword evidence="3" id="KW-1185">Reference proteome</keyword>
<dbReference type="STRING" id="1697053.AKN87_08765"/>
<organism evidence="2 3">
    <name type="scientific">Thiopseudomonas alkaliphila</name>
    <dbReference type="NCBI Taxonomy" id="1697053"/>
    <lineage>
        <taxon>Bacteria</taxon>
        <taxon>Pseudomonadati</taxon>
        <taxon>Pseudomonadota</taxon>
        <taxon>Gammaproteobacteria</taxon>
        <taxon>Pseudomonadales</taxon>
        <taxon>Pseudomonadaceae</taxon>
        <taxon>Thiopseudomonas</taxon>
    </lineage>
</organism>
<dbReference type="Proteomes" id="UP000063953">
    <property type="component" value="Chromosome"/>
</dbReference>
<feature type="chain" id="PRO_5005472168" description="Lipoprotein" evidence="1">
    <location>
        <begin position="21"/>
        <end position="135"/>
    </location>
</feature>
<evidence type="ECO:0008006" key="4">
    <source>
        <dbReference type="Google" id="ProtNLM"/>
    </source>
</evidence>
<reference evidence="2 3" key="1">
    <citation type="journal article" date="2015" name="Genome Announc.">
        <title>Genome Sequences of Oblitimonas alkaliphila gen. nov. sp. nov. (Proposed), a Novel Bacterium of the Pseudomonadaceae Family.</title>
        <authorList>
            <person name="Lauer A.C."/>
            <person name="Nicholson A.C."/>
            <person name="Humrighouse B.W."/>
            <person name="Emery B."/>
            <person name="Drobish A."/>
            <person name="Juieng P."/>
            <person name="Loparev V."/>
            <person name="McQuiston J.R."/>
        </authorList>
    </citation>
    <scope>NUCLEOTIDE SEQUENCE [LARGE SCALE GENOMIC DNA]</scope>
    <source>
        <strain evidence="2 3">E5571</strain>
    </source>
</reference>
<feature type="signal peptide" evidence="1">
    <location>
        <begin position="1"/>
        <end position="20"/>
    </location>
</feature>
<name>A0A0K1XDY5_9GAMM</name>
<dbReference type="AlphaFoldDB" id="A0A0K1XDY5"/>
<protein>
    <recommendedName>
        <fullName evidence="4">Lipoprotein</fullName>
    </recommendedName>
</protein>
<evidence type="ECO:0000313" key="3">
    <source>
        <dbReference type="Proteomes" id="UP000063953"/>
    </source>
</evidence>
<evidence type="ECO:0000313" key="2">
    <source>
        <dbReference type="EMBL" id="AKX59590.1"/>
    </source>
</evidence>
<accession>A0A0K1XDY5</accession>
<gene>
    <name evidence="2" type="ORF">AKN88_06375</name>
</gene>